<organism evidence="3 4">
    <name type="scientific">Monopterus albus</name>
    <name type="common">Swamp eel</name>
    <dbReference type="NCBI Taxonomy" id="43700"/>
    <lineage>
        <taxon>Eukaryota</taxon>
        <taxon>Metazoa</taxon>
        <taxon>Chordata</taxon>
        <taxon>Craniata</taxon>
        <taxon>Vertebrata</taxon>
        <taxon>Euteleostomi</taxon>
        <taxon>Actinopterygii</taxon>
        <taxon>Neopterygii</taxon>
        <taxon>Teleostei</taxon>
        <taxon>Neoteleostei</taxon>
        <taxon>Acanthomorphata</taxon>
        <taxon>Anabantaria</taxon>
        <taxon>Synbranchiformes</taxon>
        <taxon>Synbranchidae</taxon>
        <taxon>Monopterus</taxon>
    </lineage>
</organism>
<sequence>MPFFKNRPLFTVGNTFAISTSTKVTMAEAQRYCREHYTDLATIDNMEDMNILKNMRAWIGLYDDINSWRWSLADGGFFSEGEDKFRNWAPDQPDNYQNKEKCAAIDNTGQWLDYNCENTLPAVCLDHTYAKSSVNIYVIITVTSVLTNSVKLIM</sequence>
<dbReference type="InterPro" id="IPR016186">
    <property type="entry name" value="C-type_lectin-like/link_sf"/>
</dbReference>
<feature type="domain" description="C-type lectin" evidence="2">
    <location>
        <begin position="11"/>
        <end position="125"/>
    </location>
</feature>
<name>A0A3Q3ILR6_MONAL</name>
<evidence type="ECO:0000313" key="4">
    <source>
        <dbReference type="Proteomes" id="UP000261600"/>
    </source>
</evidence>
<proteinExistence type="predicted"/>
<protein>
    <recommendedName>
        <fullName evidence="2">C-type lectin domain-containing protein</fullName>
    </recommendedName>
</protein>
<evidence type="ECO:0000313" key="3">
    <source>
        <dbReference type="Ensembl" id="ENSMALP00000005722.1"/>
    </source>
</evidence>
<dbReference type="PROSITE" id="PS00615">
    <property type="entry name" value="C_TYPE_LECTIN_1"/>
    <property type="match status" value="1"/>
</dbReference>
<dbReference type="Gene3D" id="3.10.100.10">
    <property type="entry name" value="Mannose-Binding Protein A, subunit A"/>
    <property type="match status" value="1"/>
</dbReference>
<evidence type="ECO:0000259" key="2">
    <source>
        <dbReference type="PROSITE" id="PS50041"/>
    </source>
</evidence>
<dbReference type="AlphaFoldDB" id="A0A3Q3ILR6"/>
<dbReference type="SUPFAM" id="SSF56436">
    <property type="entry name" value="C-type lectin-like"/>
    <property type="match status" value="1"/>
</dbReference>
<keyword evidence="4" id="KW-1185">Reference proteome</keyword>
<dbReference type="InterPro" id="IPR016187">
    <property type="entry name" value="CTDL_fold"/>
</dbReference>
<dbReference type="InterPro" id="IPR001304">
    <property type="entry name" value="C-type_lectin-like"/>
</dbReference>
<dbReference type="SMART" id="SM00034">
    <property type="entry name" value="CLECT"/>
    <property type="match status" value="1"/>
</dbReference>
<evidence type="ECO:0000256" key="1">
    <source>
        <dbReference type="ARBA" id="ARBA00023157"/>
    </source>
</evidence>
<dbReference type="PANTHER" id="PTHR45784:SF3">
    <property type="entry name" value="C-TYPE LECTIN DOMAIN FAMILY 4 MEMBER K-LIKE-RELATED"/>
    <property type="match status" value="1"/>
</dbReference>
<keyword evidence="1" id="KW-1015">Disulfide bond</keyword>
<dbReference type="Ensembl" id="ENSMALT00000005847.1">
    <property type="protein sequence ID" value="ENSMALP00000005722.1"/>
    <property type="gene ID" value="ENSMALG00000004105.1"/>
</dbReference>
<reference evidence="3" key="2">
    <citation type="submission" date="2025-09" db="UniProtKB">
        <authorList>
            <consortium name="Ensembl"/>
        </authorList>
    </citation>
    <scope>IDENTIFICATION</scope>
</reference>
<dbReference type="PANTHER" id="PTHR45784">
    <property type="entry name" value="C-TYPE LECTIN DOMAIN FAMILY 20 MEMBER A-RELATED"/>
    <property type="match status" value="1"/>
</dbReference>
<dbReference type="Proteomes" id="UP000261600">
    <property type="component" value="Unplaced"/>
</dbReference>
<accession>A0A3Q3ILR6</accession>
<dbReference type="InterPro" id="IPR018378">
    <property type="entry name" value="C-type_lectin_CS"/>
</dbReference>
<dbReference type="PROSITE" id="PS50041">
    <property type="entry name" value="C_TYPE_LECTIN_2"/>
    <property type="match status" value="1"/>
</dbReference>
<dbReference type="Pfam" id="PF00059">
    <property type="entry name" value="Lectin_C"/>
    <property type="match status" value="1"/>
</dbReference>
<reference evidence="3" key="1">
    <citation type="submission" date="2025-08" db="UniProtKB">
        <authorList>
            <consortium name="Ensembl"/>
        </authorList>
    </citation>
    <scope>IDENTIFICATION</scope>
</reference>